<evidence type="ECO:0000313" key="1">
    <source>
        <dbReference type="EMBL" id="KDR17292.1"/>
    </source>
</evidence>
<dbReference type="Proteomes" id="UP000027135">
    <property type="component" value="Unassembled WGS sequence"/>
</dbReference>
<reference evidence="1 2" key="1">
    <citation type="journal article" date="2014" name="Nat. Commun.">
        <title>Molecular traces of alternative social organization in a termite genome.</title>
        <authorList>
            <person name="Terrapon N."/>
            <person name="Li C."/>
            <person name="Robertson H.M."/>
            <person name="Ji L."/>
            <person name="Meng X."/>
            <person name="Booth W."/>
            <person name="Chen Z."/>
            <person name="Childers C.P."/>
            <person name="Glastad K.M."/>
            <person name="Gokhale K."/>
            <person name="Gowin J."/>
            <person name="Gronenberg W."/>
            <person name="Hermansen R.A."/>
            <person name="Hu H."/>
            <person name="Hunt B.G."/>
            <person name="Huylmans A.K."/>
            <person name="Khalil S.M."/>
            <person name="Mitchell R.D."/>
            <person name="Munoz-Torres M.C."/>
            <person name="Mustard J.A."/>
            <person name="Pan H."/>
            <person name="Reese J.T."/>
            <person name="Scharf M.E."/>
            <person name="Sun F."/>
            <person name="Vogel H."/>
            <person name="Xiao J."/>
            <person name="Yang W."/>
            <person name="Yang Z."/>
            <person name="Yang Z."/>
            <person name="Zhou J."/>
            <person name="Zhu J."/>
            <person name="Brent C.S."/>
            <person name="Elsik C.G."/>
            <person name="Goodisman M.A."/>
            <person name="Liberles D.A."/>
            <person name="Roe R.M."/>
            <person name="Vargo E.L."/>
            <person name="Vilcinskas A."/>
            <person name="Wang J."/>
            <person name="Bornberg-Bauer E."/>
            <person name="Korb J."/>
            <person name="Zhang G."/>
            <person name="Liebig J."/>
        </authorList>
    </citation>
    <scope>NUCLEOTIDE SEQUENCE [LARGE SCALE GENOMIC DNA]</scope>
    <source>
        <tissue evidence="1">Whole organism</tissue>
    </source>
</reference>
<dbReference type="AlphaFoldDB" id="A0A067RBZ3"/>
<keyword evidence="2" id="KW-1185">Reference proteome</keyword>
<organism evidence="1 2">
    <name type="scientific">Zootermopsis nevadensis</name>
    <name type="common">Dampwood termite</name>
    <dbReference type="NCBI Taxonomy" id="136037"/>
    <lineage>
        <taxon>Eukaryota</taxon>
        <taxon>Metazoa</taxon>
        <taxon>Ecdysozoa</taxon>
        <taxon>Arthropoda</taxon>
        <taxon>Hexapoda</taxon>
        <taxon>Insecta</taxon>
        <taxon>Pterygota</taxon>
        <taxon>Neoptera</taxon>
        <taxon>Polyneoptera</taxon>
        <taxon>Dictyoptera</taxon>
        <taxon>Blattodea</taxon>
        <taxon>Blattoidea</taxon>
        <taxon>Termitoidae</taxon>
        <taxon>Termopsidae</taxon>
        <taxon>Zootermopsis</taxon>
    </lineage>
</organism>
<gene>
    <name evidence="1" type="ORF">L798_08858</name>
</gene>
<accession>A0A067RBZ3</accession>
<dbReference type="InParanoid" id="A0A067RBZ3"/>
<dbReference type="EMBL" id="KK852747">
    <property type="protein sequence ID" value="KDR17292.1"/>
    <property type="molecule type" value="Genomic_DNA"/>
</dbReference>
<evidence type="ECO:0000313" key="2">
    <source>
        <dbReference type="Proteomes" id="UP000027135"/>
    </source>
</evidence>
<name>A0A067RBZ3_ZOONE</name>
<evidence type="ECO:0008006" key="3">
    <source>
        <dbReference type="Google" id="ProtNLM"/>
    </source>
</evidence>
<sequence length="138" mass="14675">MIQEAGPGIQACLQSAAEDLQPYFQNLNVMVAVSQDAAVGANANVTDCANRNRDNVEGLTACLYVVRDQVFDGRDQLMAAILGLMADFRSDTAPRVADFTVCTNDVQDKAISESVDVIQTTRACVKKLVDGTNSASSA</sequence>
<proteinExistence type="predicted"/>
<protein>
    <recommendedName>
        <fullName evidence="3">Protein TsetseEP domain-containing protein</fullName>
    </recommendedName>
</protein>